<name>A0A974RW00_9GAMM</name>
<dbReference type="EMBL" id="CP067393">
    <property type="protein sequence ID" value="QQP84635.1"/>
    <property type="molecule type" value="Genomic_DNA"/>
</dbReference>
<dbReference type="GO" id="GO:0072344">
    <property type="term" value="P:rescue of stalled ribosome"/>
    <property type="evidence" value="ECO:0007669"/>
    <property type="project" value="InterPro"/>
</dbReference>
<dbReference type="InterPro" id="IPR005589">
    <property type="entry name" value="ArfA"/>
</dbReference>
<dbReference type="KEGG" id="eaz:JHT90_09455"/>
<evidence type="ECO:0000256" key="1">
    <source>
        <dbReference type="SAM" id="MobiDB-lite"/>
    </source>
</evidence>
<reference evidence="2 3" key="1">
    <citation type="submission" date="2021-01" db="EMBL/GenBank/DDBJ databases">
        <title>Entomomonas sp. F2A isolated from a house cricket (Acheta domesticus).</title>
        <authorList>
            <person name="Spergser J."/>
            <person name="Busse H.-J."/>
        </authorList>
    </citation>
    <scope>NUCLEOTIDE SEQUENCE [LARGE SCALE GENOMIC DNA]</scope>
    <source>
        <strain evidence="2 3">F2A</strain>
    </source>
</reference>
<accession>A0A974RW00</accession>
<dbReference type="Proteomes" id="UP000595278">
    <property type="component" value="Chromosome"/>
</dbReference>
<sequence>MSKKMRREPSKAKRLVMQPQFRSFSEKPAKGKGSYNRKASRNNRYDEAFAA</sequence>
<proteinExistence type="predicted"/>
<dbReference type="Pfam" id="PF03889">
    <property type="entry name" value="ArfA"/>
    <property type="match status" value="1"/>
</dbReference>
<feature type="region of interest" description="Disordered" evidence="1">
    <location>
        <begin position="1"/>
        <end position="51"/>
    </location>
</feature>
<protein>
    <submittedName>
        <fullName evidence="2">Ribosome alternative rescue factor ArfA</fullName>
    </submittedName>
</protein>
<dbReference type="AlphaFoldDB" id="A0A974RW00"/>
<organism evidence="2 3">
    <name type="scientific">Entomomonas asaccharolytica</name>
    <dbReference type="NCBI Taxonomy" id="2785331"/>
    <lineage>
        <taxon>Bacteria</taxon>
        <taxon>Pseudomonadati</taxon>
        <taxon>Pseudomonadota</taxon>
        <taxon>Gammaproteobacteria</taxon>
        <taxon>Pseudomonadales</taxon>
        <taxon>Pseudomonadaceae</taxon>
        <taxon>Entomomonas</taxon>
    </lineage>
</organism>
<evidence type="ECO:0000313" key="2">
    <source>
        <dbReference type="EMBL" id="QQP84635.1"/>
    </source>
</evidence>
<dbReference type="RefSeq" id="WP_201090532.1">
    <property type="nucleotide sequence ID" value="NZ_CP067393.1"/>
</dbReference>
<gene>
    <name evidence="2" type="primary">arfA</name>
    <name evidence="2" type="ORF">JHT90_09455</name>
</gene>
<keyword evidence="3" id="KW-1185">Reference proteome</keyword>
<evidence type="ECO:0000313" key="3">
    <source>
        <dbReference type="Proteomes" id="UP000595278"/>
    </source>
</evidence>